<name>A0A267FW93_9PLAT</name>
<comment type="caution">
    <text evidence="3">The sequence shown here is derived from an EMBL/GenBank/DDBJ whole genome shotgun (WGS) entry which is preliminary data.</text>
</comment>
<sequence>MAQSVPINQLSIPQLREVLEKIDEEMEFLTSSLQNLKTVQQKFMDSKEAVERLTPDRAHSETLVPMTSTLYVLGRLCPPDKVTVDIGTGYYADMTPTQAADFFQRKAEFLAKEIEKVQPGLQEKYATKQVVTEVLQAKVKVAVSSQQASTAQAQAGGNQP</sequence>
<dbReference type="GO" id="GO:0051082">
    <property type="term" value="F:unfolded protein binding"/>
    <property type="evidence" value="ECO:0007669"/>
    <property type="project" value="InterPro"/>
</dbReference>
<evidence type="ECO:0000313" key="3">
    <source>
        <dbReference type="EMBL" id="PAA77279.1"/>
    </source>
</evidence>
<dbReference type="GO" id="GO:1990115">
    <property type="term" value="P:RNA polymerase III assembly"/>
    <property type="evidence" value="ECO:0007669"/>
    <property type="project" value="TreeGrafter"/>
</dbReference>
<dbReference type="GO" id="GO:0006457">
    <property type="term" value="P:protein folding"/>
    <property type="evidence" value="ECO:0007669"/>
    <property type="project" value="InterPro"/>
</dbReference>
<dbReference type="CDD" id="cd23157">
    <property type="entry name" value="Prefoldin_5"/>
    <property type="match status" value="1"/>
</dbReference>
<dbReference type="InterPro" id="IPR011599">
    <property type="entry name" value="PFD_alpha_archaea"/>
</dbReference>
<dbReference type="NCBIfam" id="TIGR00293">
    <property type="entry name" value="prefoldin subunit alpha"/>
    <property type="match status" value="1"/>
</dbReference>
<dbReference type="PANTHER" id="PTHR12674">
    <property type="entry name" value="PREFOLDIN SUBUNIT 5"/>
    <property type="match status" value="1"/>
</dbReference>
<dbReference type="Pfam" id="PF02996">
    <property type="entry name" value="Prefoldin"/>
    <property type="match status" value="1"/>
</dbReference>
<dbReference type="Gene3D" id="1.10.287.370">
    <property type="match status" value="1"/>
</dbReference>
<comment type="similarity">
    <text evidence="1">Belongs to the prefoldin subunit alpha family.</text>
</comment>
<evidence type="ECO:0000256" key="1">
    <source>
        <dbReference type="ARBA" id="ARBA00010048"/>
    </source>
</evidence>
<dbReference type="OrthoDB" id="10267474at2759"/>
<dbReference type="SUPFAM" id="SSF46579">
    <property type="entry name" value="Prefoldin"/>
    <property type="match status" value="1"/>
</dbReference>
<dbReference type="STRING" id="282301.A0A267FW93"/>
<evidence type="ECO:0000313" key="2">
    <source>
        <dbReference type="EMBL" id="PAA75251.1"/>
    </source>
</evidence>
<accession>A0A267FW93</accession>
<reference evidence="3 4" key="1">
    <citation type="submission" date="2017-06" db="EMBL/GenBank/DDBJ databases">
        <title>A platform for efficient transgenesis in Macrostomum lignano, a flatworm model organism for stem cell research.</title>
        <authorList>
            <person name="Berezikov E."/>
        </authorList>
    </citation>
    <scope>NUCLEOTIDE SEQUENCE [LARGE SCALE GENOMIC DNA]</scope>
    <source>
        <strain evidence="3">DV1</strain>
        <tissue evidence="3">Whole organism</tissue>
    </source>
</reference>
<proteinExistence type="inferred from homology"/>
<dbReference type="AlphaFoldDB" id="A0A267FW93"/>
<evidence type="ECO:0008006" key="5">
    <source>
        <dbReference type="Google" id="ProtNLM"/>
    </source>
</evidence>
<gene>
    <name evidence="3" type="ORF">BOX15_Mlig032548g1</name>
    <name evidence="2" type="ORF">BOX15_Mlig032548g2</name>
</gene>
<dbReference type="GO" id="GO:1990114">
    <property type="term" value="P:RNA polymerase II core complex assembly"/>
    <property type="evidence" value="ECO:0007669"/>
    <property type="project" value="TreeGrafter"/>
</dbReference>
<dbReference type="GO" id="GO:0016272">
    <property type="term" value="C:prefoldin complex"/>
    <property type="evidence" value="ECO:0007669"/>
    <property type="project" value="InterPro"/>
</dbReference>
<organism evidence="3 4">
    <name type="scientific">Macrostomum lignano</name>
    <dbReference type="NCBI Taxonomy" id="282301"/>
    <lineage>
        <taxon>Eukaryota</taxon>
        <taxon>Metazoa</taxon>
        <taxon>Spiralia</taxon>
        <taxon>Lophotrochozoa</taxon>
        <taxon>Platyhelminthes</taxon>
        <taxon>Rhabditophora</taxon>
        <taxon>Macrostomorpha</taxon>
        <taxon>Macrostomida</taxon>
        <taxon>Macrostomidae</taxon>
        <taxon>Macrostomum</taxon>
    </lineage>
</organism>
<dbReference type="PANTHER" id="PTHR12674:SF2">
    <property type="entry name" value="PREFOLDIN SUBUNIT 5"/>
    <property type="match status" value="1"/>
</dbReference>
<dbReference type="InterPro" id="IPR004127">
    <property type="entry name" value="Prefoldin_subunit_alpha"/>
</dbReference>
<dbReference type="GO" id="GO:0005737">
    <property type="term" value="C:cytoplasm"/>
    <property type="evidence" value="ECO:0007669"/>
    <property type="project" value="TreeGrafter"/>
</dbReference>
<keyword evidence="4" id="KW-1185">Reference proteome</keyword>
<evidence type="ECO:0000313" key="4">
    <source>
        <dbReference type="Proteomes" id="UP000215902"/>
    </source>
</evidence>
<dbReference type="InterPro" id="IPR009053">
    <property type="entry name" value="Prefoldin"/>
</dbReference>
<dbReference type="Proteomes" id="UP000215902">
    <property type="component" value="Unassembled WGS sequence"/>
</dbReference>
<dbReference type="GO" id="GO:1990113">
    <property type="term" value="P:RNA polymerase I assembly"/>
    <property type="evidence" value="ECO:0007669"/>
    <property type="project" value="TreeGrafter"/>
</dbReference>
<protein>
    <recommendedName>
        <fullName evidence="5">Prefoldin subunit 5</fullName>
    </recommendedName>
</protein>
<dbReference type="EMBL" id="NIVC01000754">
    <property type="protein sequence ID" value="PAA77279.1"/>
    <property type="molecule type" value="Genomic_DNA"/>
</dbReference>
<dbReference type="EMBL" id="NIVC01000894">
    <property type="protein sequence ID" value="PAA75251.1"/>
    <property type="molecule type" value="Genomic_DNA"/>
</dbReference>